<proteinExistence type="predicted"/>
<dbReference type="OrthoDB" id="6315893at2"/>
<protein>
    <submittedName>
        <fullName evidence="1">Uncharacterized protein</fullName>
    </submittedName>
</protein>
<reference evidence="1 2" key="1">
    <citation type="submission" date="2014-01" db="EMBL/GenBank/DDBJ databases">
        <title>Full genme sequencing of cellulolytic bacterium Gynuella sunshinyii YC6258T gen. nov., sp. nov.</title>
        <authorList>
            <person name="Khan H."/>
            <person name="Chung E.J."/>
            <person name="Chung Y.R."/>
        </authorList>
    </citation>
    <scope>NUCLEOTIDE SEQUENCE [LARGE SCALE GENOMIC DNA]</scope>
    <source>
        <strain evidence="1 2">YC6258</strain>
    </source>
</reference>
<dbReference type="Proteomes" id="UP000032266">
    <property type="component" value="Chromosome"/>
</dbReference>
<dbReference type="STRING" id="1445510.YC6258_03481"/>
<dbReference type="AlphaFoldDB" id="A0A0C5VLD6"/>
<dbReference type="PANTHER" id="PTHR34322">
    <property type="entry name" value="TRANSPOSASE, Y1_TNP DOMAIN-CONTAINING"/>
    <property type="match status" value="1"/>
</dbReference>
<name>A0A0C5VLD6_9GAMM</name>
<dbReference type="HOGENOM" id="CLU_2843711_0_0_6"/>
<gene>
    <name evidence="1" type="ORF">YC6258_03481</name>
</gene>
<keyword evidence="2" id="KW-1185">Reference proteome</keyword>
<sequence length="65" mass="7315">MAQWWETLTSISRFMAVLNEGIARRANAEDRCTGRFWEGRFKSQALLDEQAGVCGSESHLSQHGS</sequence>
<evidence type="ECO:0000313" key="2">
    <source>
        <dbReference type="Proteomes" id="UP000032266"/>
    </source>
</evidence>
<accession>A0A0C5VLD6</accession>
<evidence type="ECO:0000313" key="1">
    <source>
        <dbReference type="EMBL" id="AJQ95517.1"/>
    </source>
</evidence>
<organism evidence="1 2">
    <name type="scientific">Gynuella sunshinyii YC6258</name>
    <dbReference type="NCBI Taxonomy" id="1445510"/>
    <lineage>
        <taxon>Bacteria</taxon>
        <taxon>Pseudomonadati</taxon>
        <taxon>Pseudomonadota</taxon>
        <taxon>Gammaproteobacteria</taxon>
        <taxon>Oceanospirillales</taxon>
        <taxon>Saccharospirillaceae</taxon>
        <taxon>Gynuella</taxon>
    </lineage>
</organism>
<dbReference type="PANTHER" id="PTHR34322:SF2">
    <property type="entry name" value="TRANSPOSASE IS200-LIKE DOMAIN-CONTAINING PROTEIN"/>
    <property type="match status" value="1"/>
</dbReference>
<dbReference type="EMBL" id="CP007142">
    <property type="protein sequence ID" value="AJQ95517.1"/>
    <property type="molecule type" value="Genomic_DNA"/>
</dbReference>
<dbReference type="KEGG" id="gsn:YC6258_03481"/>